<feature type="transmembrane region" description="Helical" evidence="1">
    <location>
        <begin position="6"/>
        <end position="25"/>
    </location>
</feature>
<evidence type="ECO:0000313" key="2">
    <source>
        <dbReference type="EMBL" id="SIR82616.1"/>
    </source>
</evidence>
<protein>
    <submittedName>
        <fullName evidence="2">Branched-chain amino acid transport protein (AzlD)</fullName>
    </submittedName>
</protein>
<feature type="transmembrane region" description="Helical" evidence="1">
    <location>
        <begin position="37"/>
        <end position="59"/>
    </location>
</feature>
<reference evidence="3" key="1">
    <citation type="submission" date="2017-01" db="EMBL/GenBank/DDBJ databases">
        <authorList>
            <person name="Varghese N."/>
            <person name="Submissions S."/>
        </authorList>
    </citation>
    <scope>NUCLEOTIDE SEQUENCE [LARGE SCALE GENOMIC DNA]</scope>
    <source>
        <strain evidence="3">DSM 21768</strain>
    </source>
</reference>
<evidence type="ECO:0000313" key="3">
    <source>
        <dbReference type="Proteomes" id="UP000187495"/>
    </source>
</evidence>
<feature type="transmembrane region" description="Helical" evidence="1">
    <location>
        <begin position="71"/>
        <end position="88"/>
    </location>
</feature>
<feature type="transmembrane region" description="Helical" evidence="1">
    <location>
        <begin position="95"/>
        <end position="113"/>
    </location>
</feature>
<keyword evidence="1" id="KW-0812">Transmembrane</keyword>
<name>A0A1N7E3K8_9GAMM</name>
<keyword evidence="3" id="KW-1185">Reference proteome</keyword>
<dbReference type="Proteomes" id="UP000187495">
    <property type="component" value="Unassembled WGS sequence"/>
</dbReference>
<evidence type="ECO:0000256" key="1">
    <source>
        <dbReference type="SAM" id="Phobius"/>
    </source>
</evidence>
<dbReference type="InterPro" id="IPR008407">
    <property type="entry name" value="Brnchd-chn_aa_trnsp_AzlD"/>
</dbReference>
<proteinExistence type="predicted"/>
<dbReference type="AlphaFoldDB" id="A0A1N7E3K8"/>
<keyword evidence="1" id="KW-1133">Transmembrane helix</keyword>
<dbReference type="STRING" id="34061.B0189_08300"/>
<accession>A0A1N7E3K8</accession>
<dbReference type="EMBL" id="FTNU01000003">
    <property type="protein sequence ID" value="SIR82616.1"/>
    <property type="molecule type" value="Genomic_DNA"/>
</dbReference>
<organism evidence="2 3">
    <name type="scientific">Moraxella cuniculi DSM 21768</name>
    <dbReference type="NCBI Taxonomy" id="1122245"/>
    <lineage>
        <taxon>Bacteria</taxon>
        <taxon>Pseudomonadati</taxon>
        <taxon>Pseudomonadota</taxon>
        <taxon>Gammaproteobacteria</taxon>
        <taxon>Moraxellales</taxon>
        <taxon>Moraxellaceae</taxon>
        <taxon>Moraxella</taxon>
    </lineage>
</organism>
<keyword evidence="1" id="KW-0472">Membrane</keyword>
<gene>
    <name evidence="2" type="ORF">SAMN02745664_10349</name>
</gene>
<dbReference type="Pfam" id="PF05437">
    <property type="entry name" value="AzlD"/>
    <property type="match status" value="1"/>
</dbReference>
<sequence length="114" mass="13107">MANFTFLLVFSAITIFIFRVFPFLFKNNKYLNDKDSFLYKSISYSAQAMIGLIVFNSAFSGKNLTQLVETADVKDLIKLLFLILTFVITIKTKKIIPSFLFFLVVYGLIVYFLG</sequence>
<dbReference type="RefSeq" id="WP_076554765.1">
    <property type="nucleotide sequence ID" value="NZ_FTNU01000003.1"/>
</dbReference>